<organism evidence="1 2">
    <name type="scientific">Sphingomonas caseinilyticus</name>
    <dbReference type="NCBI Taxonomy" id="2908205"/>
    <lineage>
        <taxon>Bacteria</taxon>
        <taxon>Pseudomonadati</taxon>
        <taxon>Pseudomonadota</taxon>
        <taxon>Alphaproteobacteria</taxon>
        <taxon>Sphingomonadales</taxon>
        <taxon>Sphingomonadaceae</taxon>
        <taxon>Sphingomonas</taxon>
    </lineage>
</organism>
<gene>
    <name evidence="1" type="ORF">LZ496_09455</name>
</gene>
<sequence>MKATRPITGWHATAALVAFFGVVVAVNLTMAAFATRTFGGVVVENSYVASQKYNDWLAAAERQNQLNWKIVPGVDTDRRVTVSLALAGAEVRGFARHPLGREADVPLTFIAQEGGFRSANPLPAGRWNVHLLVKRGSDEARLIESLQ</sequence>
<dbReference type="RefSeq" id="WP_249904381.1">
    <property type="nucleotide sequence ID" value="NZ_JAMGBA010000002.1"/>
</dbReference>
<keyword evidence="2" id="KW-1185">Reference proteome</keyword>
<reference evidence="1 2" key="1">
    <citation type="submission" date="2022-05" db="EMBL/GenBank/DDBJ databases">
        <authorList>
            <person name="Jo J.-H."/>
            <person name="Im W.-T."/>
        </authorList>
    </citation>
    <scope>NUCLEOTIDE SEQUENCE [LARGE SCALE GENOMIC DNA]</scope>
    <source>
        <strain evidence="1 2">NSE70-1</strain>
    </source>
</reference>
<dbReference type="EMBL" id="JAMGBA010000002">
    <property type="protein sequence ID" value="MCL6699006.1"/>
    <property type="molecule type" value="Genomic_DNA"/>
</dbReference>
<dbReference type="InterPro" id="IPR008620">
    <property type="entry name" value="FixH"/>
</dbReference>
<dbReference type="Pfam" id="PF05751">
    <property type="entry name" value="FixH"/>
    <property type="match status" value="1"/>
</dbReference>
<name>A0ABT0RVS0_9SPHN</name>
<evidence type="ECO:0000313" key="1">
    <source>
        <dbReference type="EMBL" id="MCL6699006.1"/>
    </source>
</evidence>
<evidence type="ECO:0000313" key="2">
    <source>
        <dbReference type="Proteomes" id="UP001203410"/>
    </source>
</evidence>
<protein>
    <submittedName>
        <fullName evidence="1">FixH family protein</fullName>
    </submittedName>
</protein>
<accession>A0ABT0RVS0</accession>
<comment type="caution">
    <text evidence="1">The sequence shown here is derived from an EMBL/GenBank/DDBJ whole genome shotgun (WGS) entry which is preliminary data.</text>
</comment>
<proteinExistence type="predicted"/>
<dbReference type="Proteomes" id="UP001203410">
    <property type="component" value="Unassembled WGS sequence"/>
</dbReference>